<accession>A0A0S4M586</accession>
<reference evidence="2" key="1">
    <citation type="submission" date="2015-11" db="EMBL/GenBank/DDBJ databases">
        <authorList>
            <person name="Seth-Smith H.M.B."/>
        </authorList>
    </citation>
    <scope>NUCLEOTIDE SEQUENCE [LARGE SCALE GENOMIC DNA]</scope>
    <source>
        <strain evidence="2">2013Ark11</strain>
    </source>
</reference>
<dbReference type="RefSeq" id="WP_092490646.1">
    <property type="nucleotide sequence ID" value="NZ_LN906597.1"/>
</dbReference>
<dbReference type="AlphaFoldDB" id="A0A0S4M586"/>
<name>A0A0S4M586_9BURK</name>
<evidence type="ECO:0000313" key="2">
    <source>
        <dbReference type="Proteomes" id="UP000198651"/>
    </source>
</evidence>
<protein>
    <submittedName>
        <fullName evidence="1">Uncharacterized protein</fullName>
    </submittedName>
</protein>
<dbReference type="Proteomes" id="UP000198651">
    <property type="component" value="Chromosome I"/>
</dbReference>
<sequence>MSQYVDLKYHEILDDYLLYFEDKTHQDVGICSESNVEFCDKDYSISTAVYESCCKTISSYVSHLVLL</sequence>
<organism evidence="1 2">
    <name type="scientific">Candidatus Ichthyocystis hellenicum</name>
    <dbReference type="NCBI Taxonomy" id="1561003"/>
    <lineage>
        <taxon>Bacteria</taxon>
        <taxon>Pseudomonadati</taxon>
        <taxon>Pseudomonadota</taxon>
        <taxon>Betaproteobacteria</taxon>
        <taxon>Burkholderiales</taxon>
        <taxon>Candidatus Ichthyocystis</taxon>
    </lineage>
</organism>
<gene>
    <name evidence="1" type="ORF">Ark11_1440</name>
</gene>
<evidence type="ECO:0000313" key="1">
    <source>
        <dbReference type="EMBL" id="CUT18239.1"/>
    </source>
</evidence>
<proteinExistence type="predicted"/>
<dbReference type="EMBL" id="LN906597">
    <property type="protein sequence ID" value="CUT18239.1"/>
    <property type="molecule type" value="Genomic_DNA"/>
</dbReference>
<keyword evidence="2" id="KW-1185">Reference proteome</keyword>